<dbReference type="SUPFAM" id="SSF51735">
    <property type="entry name" value="NAD(P)-binding Rossmann-fold domains"/>
    <property type="match status" value="1"/>
</dbReference>
<sequence length="351" mass="37863">MKALRWYAAKDIRIEDLDEPKAEEGRVKIKVKWCGICGTDLHEYLAGPIFIPVDEPHPITGEKAPITLGHEFCGEIVEVGEGVTGYAVGDRVTVEPVLFDPNSKASRRGLYNLCDKLGFYGLAGMGGGFSEYASVPASIVHRLPDSVSYEQGALTEPAAVAVHAVRESRFEVGDKAAVFGAGPIGLLVVEALKAAGAHEIYVVELSAQRRARAAALGARVIDPASVDAVAEIVALTDGGVDVAYEVTGVPAVLQQSIDCVRIQGETMIVSVWEKPAPIHPNQILFKERHLTGILGYRNVFPATLALMEQGYFKPEDFVTRKIALTNVIEQGFTALIEEKDQVKILVSPEMS</sequence>
<evidence type="ECO:0000256" key="2">
    <source>
        <dbReference type="ARBA" id="ARBA00008072"/>
    </source>
</evidence>
<dbReference type="AlphaFoldDB" id="A0A172YD70"/>
<dbReference type="Gene3D" id="3.90.180.10">
    <property type="entry name" value="Medium-chain alcohol dehydrogenases, catalytic domain"/>
    <property type="match status" value="1"/>
</dbReference>
<comment type="similarity">
    <text evidence="2 6">Belongs to the zinc-containing alcohol dehydrogenase family.</text>
</comment>
<dbReference type="KEGG" id="haa:A5892_06750"/>
<evidence type="ECO:0000256" key="4">
    <source>
        <dbReference type="ARBA" id="ARBA00022833"/>
    </source>
</evidence>
<dbReference type="InterPro" id="IPR013149">
    <property type="entry name" value="ADH-like_C"/>
</dbReference>
<keyword evidence="4 6" id="KW-0862">Zinc</keyword>
<dbReference type="Pfam" id="PF08240">
    <property type="entry name" value="ADH_N"/>
    <property type="match status" value="1"/>
</dbReference>
<keyword evidence="5" id="KW-0560">Oxidoreductase</keyword>
<dbReference type="InterPro" id="IPR002328">
    <property type="entry name" value="ADH_Zn_CS"/>
</dbReference>
<protein>
    <submittedName>
        <fullName evidence="8">Butanediol dehydrogenase</fullName>
    </submittedName>
</protein>
<dbReference type="CDD" id="cd08233">
    <property type="entry name" value="butanediol_DH_like"/>
    <property type="match status" value="1"/>
</dbReference>
<dbReference type="GO" id="GO:0000721">
    <property type="term" value="F:(R,R)-butanediol dehydrogenase activity"/>
    <property type="evidence" value="ECO:0007669"/>
    <property type="project" value="TreeGrafter"/>
</dbReference>
<evidence type="ECO:0000313" key="8">
    <source>
        <dbReference type="EMBL" id="ANF57200.1"/>
    </source>
</evidence>
<evidence type="ECO:0000256" key="3">
    <source>
        <dbReference type="ARBA" id="ARBA00022723"/>
    </source>
</evidence>
<evidence type="ECO:0000256" key="5">
    <source>
        <dbReference type="ARBA" id="ARBA00023002"/>
    </source>
</evidence>
<evidence type="ECO:0000256" key="6">
    <source>
        <dbReference type="RuleBase" id="RU361277"/>
    </source>
</evidence>
<dbReference type="Proteomes" id="UP000077875">
    <property type="component" value="Chromosome"/>
</dbReference>
<dbReference type="PANTHER" id="PTHR43161:SF26">
    <property type="entry name" value="GALACTITOL 1-PHOSPHATE 5-DEHYDROGENASE"/>
    <property type="match status" value="1"/>
</dbReference>
<organism evidence="8 9">
    <name type="scientific">Halotalea alkalilenta</name>
    <dbReference type="NCBI Taxonomy" id="376489"/>
    <lineage>
        <taxon>Bacteria</taxon>
        <taxon>Pseudomonadati</taxon>
        <taxon>Pseudomonadota</taxon>
        <taxon>Gammaproteobacteria</taxon>
        <taxon>Oceanospirillales</taxon>
        <taxon>Halomonadaceae</taxon>
        <taxon>Halotalea</taxon>
    </lineage>
</organism>
<evidence type="ECO:0000256" key="1">
    <source>
        <dbReference type="ARBA" id="ARBA00001947"/>
    </source>
</evidence>
<accession>A0A172YD70</accession>
<dbReference type="GO" id="GO:0008270">
    <property type="term" value="F:zinc ion binding"/>
    <property type="evidence" value="ECO:0007669"/>
    <property type="project" value="InterPro"/>
</dbReference>
<reference evidence="8 9" key="1">
    <citation type="submission" date="2016-04" db="EMBL/GenBank/DDBJ databases">
        <title>Complete Genome Sequence of Halotalea alkalilenta IHB B 13600.</title>
        <authorList>
            <person name="Swarnkar M.K."/>
            <person name="Sharma A."/>
            <person name="Kaushal K."/>
            <person name="Soni R."/>
            <person name="Rana S."/>
            <person name="Singh A.K."/>
            <person name="Gulati A."/>
        </authorList>
    </citation>
    <scope>NUCLEOTIDE SEQUENCE [LARGE SCALE GENOMIC DNA]</scope>
    <source>
        <strain evidence="8 9">IHB B 13600</strain>
    </source>
</reference>
<name>A0A172YD70_9GAMM</name>
<dbReference type="InterPro" id="IPR036291">
    <property type="entry name" value="NAD(P)-bd_dom_sf"/>
</dbReference>
<gene>
    <name evidence="8" type="ORF">A5892_06750</name>
</gene>
<dbReference type="SMART" id="SM00829">
    <property type="entry name" value="PKS_ER"/>
    <property type="match status" value="1"/>
</dbReference>
<dbReference type="Pfam" id="PF00107">
    <property type="entry name" value="ADH_zinc_N"/>
    <property type="match status" value="1"/>
</dbReference>
<dbReference type="STRING" id="376489.A5892_06750"/>
<proteinExistence type="inferred from homology"/>
<dbReference type="RefSeq" id="WP_064122154.1">
    <property type="nucleotide sequence ID" value="NZ_CP015243.1"/>
</dbReference>
<dbReference type="InterPro" id="IPR013154">
    <property type="entry name" value="ADH-like_N"/>
</dbReference>
<dbReference type="Gene3D" id="3.40.50.720">
    <property type="entry name" value="NAD(P)-binding Rossmann-like Domain"/>
    <property type="match status" value="1"/>
</dbReference>
<keyword evidence="9" id="KW-1185">Reference proteome</keyword>
<dbReference type="EMBL" id="CP015243">
    <property type="protein sequence ID" value="ANF57200.1"/>
    <property type="molecule type" value="Genomic_DNA"/>
</dbReference>
<dbReference type="PROSITE" id="PS00059">
    <property type="entry name" value="ADH_ZINC"/>
    <property type="match status" value="1"/>
</dbReference>
<dbReference type="SUPFAM" id="SSF50129">
    <property type="entry name" value="GroES-like"/>
    <property type="match status" value="1"/>
</dbReference>
<feature type="domain" description="Enoyl reductase (ER)" evidence="7">
    <location>
        <begin position="8"/>
        <end position="346"/>
    </location>
</feature>
<comment type="cofactor">
    <cofactor evidence="1 6">
        <name>Zn(2+)</name>
        <dbReference type="ChEBI" id="CHEBI:29105"/>
    </cofactor>
</comment>
<dbReference type="InterPro" id="IPR011032">
    <property type="entry name" value="GroES-like_sf"/>
</dbReference>
<dbReference type="PANTHER" id="PTHR43161">
    <property type="entry name" value="SORBITOL DEHYDROGENASE"/>
    <property type="match status" value="1"/>
</dbReference>
<keyword evidence="3 6" id="KW-0479">Metal-binding</keyword>
<evidence type="ECO:0000259" key="7">
    <source>
        <dbReference type="SMART" id="SM00829"/>
    </source>
</evidence>
<dbReference type="InterPro" id="IPR020843">
    <property type="entry name" value="ER"/>
</dbReference>
<evidence type="ECO:0000313" key="9">
    <source>
        <dbReference type="Proteomes" id="UP000077875"/>
    </source>
</evidence>